<evidence type="ECO:0000313" key="2">
    <source>
        <dbReference type="EMBL" id="KAJ8962767.1"/>
    </source>
</evidence>
<accession>A0AAV8ZGS6</accession>
<reference evidence="2" key="1">
    <citation type="journal article" date="2023" name="Insect Mol. Biol.">
        <title>Genome sequencing provides insights into the evolution of gene families encoding plant cell wall-degrading enzymes in longhorned beetles.</title>
        <authorList>
            <person name="Shin N.R."/>
            <person name="Okamura Y."/>
            <person name="Kirsch R."/>
            <person name="Pauchet Y."/>
        </authorList>
    </citation>
    <scope>NUCLEOTIDE SEQUENCE</scope>
    <source>
        <strain evidence="2">AMC_N1</strain>
    </source>
</reference>
<sequence>MDKRREIVEPNRTALRTKKRKKMKSRKLTILWGGSQCRVNCVQLSRAPPTGLAYYGVLVPARFQARSVAYVCTGKKFTPTYQARPQVADRGMARGPLRGSGLGGVISGPPGTNLLDGGSQKPFRGPAHDSNRKPPGRTKTP</sequence>
<evidence type="ECO:0000313" key="3">
    <source>
        <dbReference type="Proteomes" id="UP001162162"/>
    </source>
</evidence>
<evidence type="ECO:0000256" key="1">
    <source>
        <dbReference type="SAM" id="MobiDB-lite"/>
    </source>
</evidence>
<keyword evidence="3" id="KW-1185">Reference proteome</keyword>
<protein>
    <submittedName>
        <fullName evidence="2">Uncharacterized protein</fullName>
    </submittedName>
</protein>
<dbReference type="EMBL" id="JAPWTK010000002">
    <property type="protein sequence ID" value="KAJ8962767.1"/>
    <property type="molecule type" value="Genomic_DNA"/>
</dbReference>
<organism evidence="2 3">
    <name type="scientific">Aromia moschata</name>
    <dbReference type="NCBI Taxonomy" id="1265417"/>
    <lineage>
        <taxon>Eukaryota</taxon>
        <taxon>Metazoa</taxon>
        <taxon>Ecdysozoa</taxon>
        <taxon>Arthropoda</taxon>
        <taxon>Hexapoda</taxon>
        <taxon>Insecta</taxon>
        <taxon>Pterygota</taxon>
        <taxon>Neoptera</taxon>
        <taxon>Endopterygota</taxon>
        <taxon>Coleoptera</taxon>
        <taxon>Polyphaga</taxon>
        <taxon>Cucujiformia</taxon>
        <taxon>Chrysomeloidea</taxon>
        <taxon>Cerambycidae</taxon>
        <taxon>Cerambycinae</taxon>
        <taxon>Callichromatini</taxon>
        <taxon>Aromia</taxon>
    </lineage>
</organism>
<name>A0AAV8ZGS6_9CUCU</name>
<comment type="caution">
    <text evidence="2">The sequence shown here is derived from an EMBL/GenBank/DDBJ whole genome shotgun (WGS) entry which is preliminary data.</text>
</comment>
<feature type="region of interest" description="Disordered" evidence="1">
    <location>
        <begin position="88"/>
        <end position="141"/>
    </location>
</feature>
<proteinExistence type="predicted"/>
<dbReference type="Proteomes" id="UP001162162">
    <property type="component" value="Unassembled WGS sequence"/>
</dbReference>
<gene>
    <name evidence="2" type="ORF">NQ318_001166</name>
</gene>
<dbReference type="AlphaFoldDB" id="A0AAV8ZGS6"/>